<gene>
    <name evidence="2" type="ORF">A11S_1489</name>
</gene>
<accession>M4VJQ9</accession>
<feature type="region of interest" description="Disordered" evidence="1">
    <location>
        <begin position="54"/>
        <end position="74"/>
    </location>
</feature>
<sequence>MTDSSLDPAALRRKQVLDDALTQLRQTRDQLDPALLARVRALIGDRTLLDLMEPVSDDRPSLPPGVKAWNPAADIKPEPVKPGYEAIDRRRNLQTIRLFLELQPQNKSVQTKVRTLMSEFFN</sequence>
<dbReference type="EMBL" id="CP003538">
    <property type="protein sequence ID" value="AGH98296.1"/>
    <property type="molecule type" value="Genomic_DNA"/>
</dbReference>
<dbReference type="STRING" id="349215.A11S_1489"/>
<proteinExistence type="predicted"/>
<dbReference type="HOGENOM" id="CLU_2024032_0_0_5"/>
<dbReference type="RefSeq" id="WP_015467830.1">
    <property type="nucleotide sequence ID" value="NC_020812.1"/>
</dbReference>
<dbReference type="OrthoDB" id="9828707at2"/>
<protein>
    <submittedName>
        <fullName evidence="2">Uncharacterized protein</fullName>
    </submittedName>
</protein>
<evidence type="ECO:0000256" key="1">
    <source>
        <dbReference type="SAM" id="MobiDB-lite"/>
    </source>
</evidence>
<dbReference type="Proteomes" id="UP000011932">
    <property type="component" value="Chromosome"/>
</dbReference>
<reference evidence="2 3" key="1">
    <citation type="journal article" date="2013" name="ISME J.">
        <title>By their genes ye shall know them: genomic signatures of predatory bacteria.</title>
        <authorList>
            <person name="Pasternak Z."/>
            <person name="Pietrokovski S."/>
            <person name="Rotem O."/>
            <person name="Gophna U."/>
            <person name="Lurie-Weinberger M.N."/>
            <person name="Jurkevitch E."/>
        </authorList>
    </citation>
    <scope>NUCLEOTIDE SEQUENCE [LARGE SCALE GENOMIC DNA]</scope>
    <source>
        <strain evidence="2">EPB</strain>
    </source>
</reference>
<dbReference type="AlphaFoldDB" id="M4VJQ9"/>
<evidence type="ECO:0000313" key="2">
    <source>
        <dbReference type="EMBL" id="AGH98296.1"/>
    </source>
</evidence>
<dbReference type="KEGG" id="man:A11S_1489"/>
<name>M4VJQ9_9BACT</name>
<organism evidence="2 3">
    <name type="scientific">Micavibrio aeruginosavorus EPB</name>
    <dbReference type="NCBI Taxonomy" id="349215"/>
    <lineage>
        <taxon>Bacteria</taxon>
        <taxon>Pseudomonadati</taxon>
        <taxon>Bdellovibrionota</taxon>
        <taxon>Bdellovibrionia</taxon>
        <taxon>Bdellovibrionales</taxon>
        <taxon>Pseudobdellovibrionaceae</taxon>
        <taxon>Micavibrio</taxon>
    </lineage>
</organism>
<evidence type="ECO:0000313" key="3">
    <source>
        <dbReference type="Proteomes" id="UP000011932"/>
    </source>
</evidence>